<proteinExistence type="predicted"/>
<dbReference type="HOGENOM" id="CLU_2286945_0_0_7"/>
<accession>M1WJF4</accession>
<dbReference type="STRING" id="1322246.BN4_10564"/>
<keyword evidence="2" id="KW-1185">Reference proteome</keyword>
<dbReference type="KEGG" id="dpi:BN4_10564"/>
<gene>
    <name evidence="1" type="ordered locus">BN4_10564</name>
</gene>
<evidence type="ECO:0000313" key="1">
    <source>
        <dbReference type="EMBL" id="CCH47801.1"/>
    </source>
</evidence>
<dbReference type="Proteomes" id="UP000011724">
    <property type="component" value="Chromosome"/>
</dbReference>
<evidence type="ECO:0000313" key="2">
    <source>
        <dbReference type="Proteomes" id="UP000011724"/>
    </source>
</evidence>
<dbReference type="PATRIC" id="fig|879567.3.peg.584"/>
<name>M1WJF4_PSEP2</name>
<organism evidence="1 2">
    <name type="scientific">Pseudodesulfovibrio piezophilus (strain DSM 21447 / JCM 15486 / C1TLV30)</name>
    <name type="common">Desulfovibrio piezophilus</name>
    <dbReference type="NCBI Taxonomy" id="1322246"/>
    <lineage>
        <taxon>Bacteria</taxon>
        <taxon>Pseudomonadati</taxon>
        <taxon>Thermodesulfobacteriota</taxon>
        <taxon>Desulfovibrionia</taxon>
        <taxon>Desulfovibrionales</taxon>
        <taxon>Desulfovibrionaceae</taxon>
    </lineage>
</organism>
<dbReference type="AlphaFoldDB" id="M1WJF4"/>
<protein>
    <submittedName>
        <fullName evidence="1">Uncharacterized protein</fullName>
    </submittedName>
</protein>
<dbReference type="RefSeq" id="WP_015413856.1">
    <property type="nucleotide sequence ID" value="NC_020409.1"/>
</dbReference>
<sequence>MNVDVNNMTKEQQEMHEAMMTELWFVTLTATIATMKLPADQIKAAQLAQARGFLLDNGITFESLNPMRAQEAMQQAYTTILKDLPTPEELDARLNGEQHDQ</sequence>
<dbReference type="BioCyc" id="DPIE1322246:BN4_RS02905-MONOMER"/>
<reference evidence="1 2" key="1">
    <citation type="journal article" date="2013" name="PLoS ONE">
        <title>The first genomic and proteomic characterization of a deep-sea sulfate reducer: insights into the piezophilic lifestyle of Desulfovibrio piezophilus.</title>
        <authorList>
            <person name="Pradel N."/>
            <person name="Ji B."/>
            <person name="Gimenez G."/>
            <person name="Talla E."/>
            <person name="Lenoble P."/>
            <person name="Garel M."/>
            <person name="Tamburini C."/>
            <person name="Fourquet P."/>
            <person name="Lebrun R."/>
            <person name="Bertin P."/>
            <person name="Denis Y."/>
            <person name="Pophillat M."/>
            <person name="Barbe V."/>
            <person name="Ollivier B."/>
            <person name="Dolla A."/>
        </authorList>
    </citation>
    <scope>NUCLEOTIDE SEQUENCE [LARGE SCALE GENOMIC DNA]</scope>
    <source>
        <strain evidence="2">DSM 10523 / SB164P1</strain>
    </source>
</reference>
<reference evidence="2" key="2">
    <citation type="journal article" date="2013" name="Stand. Genomic Sci.">
        <title>Complete genome sequence of Desulfocapsa sulfexigens, a marine deltaproteobacterium specialized in disproportionating inorganic sulfur compounds.</title>
        <authorList>
            <person name="Finster K.W."/>
            <person name="Kjeldsen K.U."/>
            <person name="Kube M."/>
            <person name="Reinhardt R."/>
            <person name="Mussmann M."/>
            <person name="Amann R."/>
            <person name="Schreiber L."/>
        </authorList>
    </citation>
    <scope>NUCLEOTIDE SEQUENCE [LARGE SCALE GENOMIC DNA]</scope>
    <source>
        <strain evidence="2">DSM 10523 / SB164P1</strain>
    </source>
</reference>
<dbReference type="EMBL" id="FO203427">
    <property type="protein sequence ID" value="CCH47801.1"/>
    <property type="molecule type" value="Genomic_DNA"/>
</dbReference>